<dbReference type="Gene3D" id="2.60.120.10">
    <property type="entry name" value="Jelly Rolls"/>
    <property type="match status" value="1"/>
</dbReference>
<dbReference type="PANTHER" id="PTHR36114">
    <property type="entry name" value="16.7 KDA PROTEIN IN WHIE LOCUS"/>
    <property type="match status" value="1"/>
</dbReference>
<dbReference type="EMBL" id="AYKH01000023">
    <property type="protein sequence ID" value="ROO26237.1"/>
    <property type="molecule type" value="Genomic_DNA"/>
</dbReference>
<dbReference type="PANTHER" id="PTHR36114:SF8">
    <property type="entry name" value="CUPIN TYPE-1 DOMAIN-CONTAINING PROTEIN"/>
    <property type="match status" value="1"/>
</dbReference>
<feature type="domain" description="Cupin type-2" evidence="1">
    <location>
        <begin position="51"/>
        <end position="119"/>
    </location>
</feature>
<dbReference type="InterPro" id="IPR052044">
    <property type="entry name" value="PKS_Associated_Protein"/>
</dbReference>
<evidence type="ECO:0000313" key="3">
    <source>
        <dbReference type="Proteomes" id="UP000283993"/>
    </source>
</evidence>
<accession>A0A423PKW0</accession>
<dbReference type="AlphaFoldDB" id="A0A423PKW0"/>
<gene>
    <name evidence="2" type="ORF">SAOR_11090</name>
</gene>
<organism evidence="2 3">
    <name type="scientific">Salinisphaera orenii MK-B5</name>
    <dbReference type="NCBI Taxonomy" id="856730"/>
    <lineage>
        <taxon>Bacteria</taxon>
        <taxon>Pseudomonadati</taxon>
        <taxon>Pseudomonadota</taxon>
        <taxon>Gammaproteobacteria</taxon>
        <taxon>Salinisphaerales</taxon>
        <taxon>Salinisphaeraceae</taxon>
        <taxon>Salinisphaera</taxon>
    </lineage>
</organism>
<dbReference type="Pfam" id="PF07883">
    <property type="entry name" value="Cupin_2"/>
    <property type="match status" value="1"/>
</dbReference>
<dbReference type="SUPFAM" id="SSF51182">
    <property type="entry name" value="RmlC-like cupins"/>
    <property type="match status" value="1"/>
</dbReference>
<protein>
    <submittedName>
        <fullName evidence="2">Cupin</fullName>
    </submittedName>
</protein>
<dbReference type="InterPro" id="IPR011051">
    <property type="entry name" value="RmlC_Cupin_sf"/>
</dbReference>
<comment type="caution">
    <text evidence="2">The sequence shown here is derived from an EMBL/GenBank/DDBJ whole genome shotgun (WGS) entry which is preliminary data.</text>
</comment>
<name>A0A423PKW0_9GAMM</name>
<keyword evidence="3" id="KW-1185">Reference proteome</keyword>
<dbReference type="Proteomes" id="UP000283993">
    <property type="component" value="Unassembled WGS sequence"/>
</dbReference>
<evidence type="ECO:0000313" key="2">
    <source>
        <dbReference type="EMBL" id="ROO26237.1"/>
    </source>
</evidence>
<reference evidence="2 3" key="1">
    <citation type="submission" date="2013-10" db="EMBL/GenBank/DDBJ databases">
        <title>Salinisphaera orenii MK-B5 Genome Sequencing.</title>
        <authorList>
            <person name="Lai Q."/>
            <person name="Li C."/>
            <person name="Shao Z."/>
        </authorList>
    </citation>
    <scope>NUCLEOTIDE SEQUENCE [LARGE SCALE GENOMIC DNA]</scope>
    <source>
        <strain evidence="2 3">MK-B5</strain>
    </source>
</reference>
<proteinExistence type="predicted"/>
<sequence>MPEDDPDRGPSAVRSGIRRADAVTEFETEERCSILEVANDAEDGAVSIARARVRPGVTTAWHHLIDTHERYLIVSGLGRAEIGERPPADVAAGDVVRIPAGVAQRIENIGDTDLVFYAICSPRFTPACYVALE</sequence>
<evidence type="ECO:0000259" key="1">
    <source>
        <dbReference type="Pfam" id="PF07883"/>
    </source>
</evidence>
<dbReference type="InterPro" id="IPR014710">
    <property type="entry name" value="RmlC-like_jellyroll"/>
</dbReference>
<dbReference type="CDD" id="cd02214">
    <property type="entry name" value="cupin_MJ1618"/>
    <property type="match status" value="1"/>
</dbReference>
<dbReference type="RefSeq" id="WP_123631483.1">
    <property type="nucleotide sequence ID" value="NZ_AYKH01000023.1"/>
</dbReference>
<dbReference type="InterPro" id="IPR013096">
    <property type="entry name" value="Cupin_2"/>
</dbReference>